<evidence type="ECO:0000256" key="3">
    <source>
        <dbReference type="ARBA" id="ARBA00022449"/>
    </source>
</evidence>
<accession>A0A4Y9AE04</accession>
<name>A0A4Y9AE04_9BACI</name>
<dbReference type="PANTHER" id="PTHR34584">
    <property type="entry name" value="NA(+)/H(+) ANTIPORTER SUBUNIT E1"/>
    <property type="match status" value="1"/>
</dbReference>
<keyword evidence="6 8" id="KW-1133">Transmembrane helix</keyword>
<proteinExistence type="inferred from homology"/>
<dbReference type="InterPro" id="IPR002758">
    <property type="entry name" value="Cation_antiport_E"/>
</dbReference>
<evidence type="ECO:0000256" key="2">
    <source>
        <dbReference type="ARBA" id="ARBA00006228"/>
    </source>
</evidence>
<evidence type="ECO:0000256" key="7">
    <source>
        <dbReference type="ARBA" id="ARBA00023136"/>
    </source>
</evidence>
<dbReference type="GO" id="GO:0008324">
    <property type="term" value="F:monoatomic cation transmembrane transporter activity"/>
    <property type="evidence" value="ECO:0007669"/>
    <property type="project" value="InterPro"/>
</dbReference>
<evidence type="ECO:0000313" key="10">
    <source>
        <dbReference type="Proteomes" id="UP000298484"/>
    </source>
</evidence>
<reference evidence="9 10" key="1">
    <citation type="submission" date="2019-03" db="EMBL/GenBank/DDBJ databases">
        <title>Genome sequence of Lentibacillus salicampi ATCC BAA-719.</title>
        <authorList>
            <person name="Maclea K.S."/>
            <person name="Simoes Junior M."/>
        </authorList>
    </citation>
    <scope>NUCLEOTIDE SEQUENCE [LARGE SCALE GENOMIC DNA]</scope>
    <source>
        <strain evidence="9 10">ATCC BAA-719</strain>
    </source>
</reference>
<organism evidence="9 10">
    <name type="scientific">Lentibacillus salicampi</name>
    <dbReference type="NCBI Taxonomy" id="175306"/>
    <lineage>
        <taxon>Bacteria</taxon>
        <taxon>Bacillati</taxon>
        <taxon>Bacillota</taxon>
        <taxon>Bacilli</taxon>
        <taxon>Bacillales</taxon>
        <taxon>Bacillaceae</taxon>
        <taxon>Lentibacillus</taxon>
    </lineage>
</organism>
<comment type="similarity">
    <text evidence="2">Belongs to the CPA3 antiporters (TC 2.A.63) subunit E family.</text>
</comment>
<dbReference type="RefSeq" id="WP_135108843.1">
    <property type="nucleotide sequence ID" value="NZ_SRHY01000003.1"/>
</dbReference>
<dbReference type="GO" id="GO:0015297">
    <property type="term" value="F:antiporter activity"/>
    <property type="evidence" value="ECO:0007669"/>
    <property type="project" value="UniProtKB-KW"/>
</dbReference>
<evidence type="ECO:0000256" key="5">
    <source>
        <dbReference type="ARBA" id="ARBA00022692"/>
    </source>
</evidence>
<dbReference type="EMBL" id="SRHY01000003">
    <property type="protein sequence ID" value="TFJ94043.1"/>
    <property type="molecule type" value="Genomic_DNA"/>
</dbReference>
<keyword evidence="5 8" id="KW-0812">Transmembrane</keyword>
<evidence type="ECO:0000256" key="6">
    <source>
        <dbReference type="ARBA" id="ARBA00022989"/>
    </source>
</evidence>
<gene>
    <name evidence="9" type="ORF">E4U82_04315</name>
</gene>
<evidence type="ECO:0000256" key="8">
    <source>
        <dbReference type="SAM" id="Phobius"/>
    </source>
</evidence>
<dbReference type="PANTHER" id="PTHR34584:SF1">
    <property type="entry name" value="NA(+)_H(+) ANTIPORTER SUBUNIT E1"/>
    <property type="match status" value="1"/>
</dbReference>
<dbReference type="AlphaFoldDB" id="A0A4Y9AE04"/>
<dbReference type="GO" id="GO:0005886">
    <property type="term" value="C:plasma membrane"/>
    <property type="evidence" value="ECO:0007669"/>
    <property type="project" value="UniProtKB-SubCell"/>
</dbReference>
<feature type="transmembrane region" description="Helical" evidence="8">
    <location>
        <begin position="5"/>
        <end position="22"/>
    </location>
</feature>
<evidence type="ECO:0000256" key="4">
    <source>
        <dbReference type="ARBA" id="ARBA00022475"/>
    </source>
</evidence>
<sequence length="158" mass="18186">MTFQIVINLIIAVMWMLLSESYTVPSFITGYLLGILLLLLLNRFIPDTFYLKRVFKICRLILLFIKELVLSNYDIVKLVYARKPEFEPGIFALPIELKSNWEITLLANLVSLTPGTLSVAVAHDNTHLYIHAMNIDDINEEIHSIKSTFEKAIMEVTR</sequence>
<dbReference type="Pfam" id="PF01899">
    <property type="entry name" value="MNHE"/>
    <property type="match status" value="1"/>
</dbReference>
<keyword evidence="4" id="KW-1003">Cell membrane</keyword>
<evidence type="ECO:0000313" key="9">
    <source>
        <dbReference type="EMBL" id="TFJ94043.1"/>
    </source>
</evidence>
<dbReference type="OrthoDB" id="9800498at2"/>
<comment type="subcellular location">
    <subcellularLocation>
        <location evidence="1">Cell membrane</location>
        <topology evidence="1">Multi-pass membrane protein</topology>
    </subcellularLocation>
</comment>
<evidence type="ECO:0000256" key="1">
    <source>
        <dbReference type="ARBA" id="ARBA00004651"/>
    </source>
</evidence>
<keyword evidence="3" id="KW-0813">Transport</keyword>
<keyword evidence="3" id="KW-0050">Antiport</keyword>
<feature type="transmembrane region" description="Helical" evidence="8">
    <location>
        <begin position="28"/>
        <end position="45"/>
    </location>
</feature>
<dbReference type="PIRSF" id="PIRSF019239">
    <property type="entry name" value="MrpE"/>
    <property type="match status" value="1"/>
</dbReference>
<protein>
    <submittedName>
        <fullName evidence="9">Na+/H+ antiporter subunit E</fullName>
    </submittedName>
</protein>
<dbReference type="Proteomes" id="UP000298484">
    <property type="component" value="Unassembled WGS sequence"/>
</dbReference>
<keyword evidence="7 8" id="KW-0472">Membrane</keyword>
<keyword evidence="10" id="KW-1185">Reference proteome</keyword>
<comment type="caution">
    <text evidence="9">The sequence shown here is derived from an EMBL/GenBank/DDBJ whole genome shotgun (WGS) entry which is preliminary data.</text>
</comment>